<feature type="compositionally biased region" description="Basic residues" evidence="2">
    <location>
        <begin position="2308"/>
        <end position="2324"/>
    </location>
</feature>
<feature type="region of interest" description="Disordered" evidence="2">
    <location>
        <begin position="2304"/>
        <end position="2324"/>
    </location>
</feature>
<dbReference type="PANTHER" id="PTHR17695:SF11">
    <property type="entry name" value="SMALL SUBUNIT PROCESSOME COMPONENT 20 HOMOLOG"/>
    <property type="match status" value="1"/>
</dbReference>
<keyword evidence="1" id="KW-0175">Coiled coil</keyword>
<dbReference type="Gene3D" id="1.25.10.10">
    <property type="entry name" value="Leucine-rich Repeat Variant"/>
    <property type="match status" value="3"/>
</dbReference>
<dbReference type="GO" id="GO:0030686">
    <property type="term" value="C:90S preribosome"/>
    <property type="evidence" value="ECO:0007669"/>
    <property type="project" value="TreeGrafter"/>
</dbReference>
<evidence type="ECO:0000313" key="7">
    <source>
        <dbReference type="Proteomes" id="UP001362899"/>
    </source>
</evidence>
<dbReference type="InterPro" id="IPR057525">
    <property type="entry name" value="UTP20_C"/>
</dbReference>
<evidence type="ECO:0000313" key="6">
    <source>
        <dbReference type="EMBL" id="GMM50181.1"/>
    </source>
</evidence>
<dbReference type="Pfam" id="PF07539">
    <property type="entry name" value="UTP20_N"/>
    <property type="match status" value="1"/>
</dbReference>
<dbReference type="InterPro" id="IPR052575">
    <property type="entry name" value="SSU_processome_comp_20"/>
</dbReference>
<organism evidence="6 7">
    <name type="scientific">Starmerella bacillaris</name>
    <name type="common">Yeast</name>
    <name type="synonym">Candida zemplinina</name>
    <dbReference type="NCBI Taxonomy" id="1247836"/>
    <lineage>
        <taxon>Eukaryota</taxon>
        <taxon>Fungi</taxon>
        <taxon>Dikarya</taxon>
        <taxon>Ascomycota</taxon>
        <taxon>Saccharomycotina</taxon>
        <taxon>Dipodascomycetes</taxon>
        <taxon>Dipodascales</taxon>
        <taxon>Trichomonascaceae</taxon>
        <taxon>Starmerella</taxon>
    </lineage>
</organism>
<dbReference type="SUPFAM" id="SSF48371">
    <property type="entry name" value="ARM repeat"/>
    <property type="match status" value="2"/>
</dbReference>
<keyword evidence="7" id="KW-1185">Reference proteome</keyword>
<evidence type="ECO:0000259" key="3">
    <source>
        <dbReference type="Pfam" id="PF07539"/>
    </source>
</evidence>
<feature type="coiled-coil region" evidence="1">
    <location>
        <begin position="2239"/>
        <end position="2266"/>
    </location>
</feature>
<sequence>MAKEHTYVSFTDRVASIRIDPIRRSEGKRNAVDSDADSFFKNALDRWNEINLAAKYTTFAQKCAPLSLSLPMIIYNSDKIFDMLESACLETDEHSVEPLLDLLVNLARDLGSDFEPYYERSLKICLYLIETFQRDDSKVFIVENAFNSLAYLFKYLSRLLCTNLVPTYRVLLPIFGGSKQRGFVLRFAAESMAFLIRKCKGDSLVQIVSYIVDSIMESESKHTQQQLSAASQLLSGTLKGPNITLHSKATDMLDVYLRVSLEKDCAELAAMILVDILHHVRAETSGPIFDVAIKYGGKEPIIFFVLAGLRKGDRVPDFDILFRTFLETTDINETPDSAWALAACSLTSFADLGSIHKYMGKVLNNSPSNNALGLYLELVNSQNPQILQTFSSKLPDLGSWMNTLIYVDTGIKNKASKGVNIEHPIELFNLWCSLKFNPSMNANEAEALLNEVLSLNTEDQKVMSMVAAQLFEIAGRPKTFAKLLVDKLPFTVELLETLVPYGDLVFSSPKLEQCLYSCDRKLRAAALRCIMCIDEHDLLQQCLLINELPLELQYARDINNRLRQLALRHASSDKLRRSIVAFFFGMLTSRLQPVSTATVENIAVLAESSAQDVCDLAFRFVNPETKENSSEPSLDSFTDFSKKNGPLSWDLNCTNLQSIEEIHNSVINDVISPQDGLKRRCRKLIEPVLYEDIFFLGMNVLCAIPKIAEKNLANKLVGLLLNATESDYKRTEIILNLFSKFTKPHKLELFAEVQDKYLFFLASRHTPLQKLALKCLLTINSFTTLRKYREQMMALLDNSQFSDQLIQLSSDGETTLHSDDADAIRPFLVRILYGRAVGGGKRNFRSAAINSLHSFPECIPLFFELAHEHLERVHDLKDNTAAAGDDVDDDDNVPSEERGGNRQLIGYLSLIYDSVHILQADAKPVVSLICTEGIFPILAADSGNHEDRVIRQLAAKSLTEMLSSIPSEAVWEPLFPTLNKLMIPKLDNFAQQNKETPSTVLKFFVAVAAEPELVQFVPKVFVEAAVSCLENISIKEPVLQTIIQLMLNLATNWPVNAQEPISGATLLLKLLPAQLDRELTPDTLNFSVQCVSGLSNFLESESVGDLSKVSLKLLQQPSRLVPLNVKSSILDALAKLLANKDCPQETEELAYHQLAPLFRVFVAREARERLVECYKSISVILGGEKFHRTAELLAELNSYDDTRLGEPDFGRRSDAFERITENVKGEPVLTEHEWIPLLYCMLFFMKDPEELALRNNGRYAVCKFIEQNPDSSLIHEIVLPLLLRGLREPDDKFRNLYVSILGQLARSRVLALEPLLFKGDEEADFFINVVHVQIHRRRRAVQRLGKLASTLDEEPVKYLIPLIENLCLLSGSKNGDLNNLADDSLRTLTELLRRVSIGQYRSIVKRWIRNIKNSQDKVETRRSVRILASIAEAVPKDGSMEKADIMSFVNPVQELLTRRANEHEDLPDRIPLAVAMVHFLIALSPEELEQSLPGKLTTICQLLRAKQPEMRDIARQTLGRVVRLLPVKYLRFVFYEMRSALSRGGLQRHILGYTVHYLLAILKSNDILQPGDLDESAEVAFATVLDDIFGSAGEEKDNENYLTDAKEVKQHKSYDTAEIIASNVSLGKLGFLTGPVREYLSSHKLSTRLEHKGEQLMNHIAVGLNRNVRFQTQEAVVLGYTIYTKCEQEVNGVEDAEAESSKQPISGTLAARQQAKLESEQFFTVKLKLQAPKIREYGNLHLLQSFSLNLLRSVLTSTVGGSAGSGKGLLTPANVKGLAPIMLRAIQSSHEDVQIAGLRLAITSLRVPADLGEVLQKLGERTFELIETSPNTASPLCQSAIKLITVLLRIPEYDVPVEAIIFLLEHLQPDLDEPERQNAAMSFARAVFGKKVMLPQVYSFADRLSEVLVQNQSDHIRNNSRAAYLQFISSYPLGQTRLDRHLASLAANFRYASSSGRLSAMEMVRLLLEKVRVDQLESAFIQFYANLVLVLVSDPEPECRLKSADLLRELIKSASLETKLQMVEYCKTWLSSNQKSKGSMLVRGGLEIAPMLLENLKDNDAGGLVKAIEQVSTVILSSADKSNKDYTSEPIDWQLVYLSLGTNVGDIALIEGVLLFPHPWVRARATRCIQELLTSKEYDQELLCRIGRKVVRQLGAPKLSPSDAKESVKILVYIIPKITQSELEKLVTKICLLIRSDISSDDLKGGKTGCLQVLSTIPKILPKESYMGLTSEIIRSLFVMIDQLEMENAQEDLRNLAHEVLSIYDKALGTSEYLRKYTEAKRQVQQQRADRRAKRSIEAITAPELAARKRMKKNKRGNGKKVSS</sequence>
<dbReference type="InterPro" id="IPR016024">
    <property type="entry name" value="ARM-type_fold"/>
</dbReference>
<dbReference type="Pfam" id="PF20416">
    <property type="entry name" value="UTP20"/>
    <property type="match status" value="1"/>
</dbReference>
<protein>
    <submittedName>
        <fullName evidence="6">Utp20 protein</fullName>
    </submittedName>
</protein>
<dbReference type="EMBL" id="BTGC01000003">
    <property type="protein sequence ID" value="GMM50181.1"/>
    <property type="molecule type" value="Genomic_DNA"/>
</dbReference>
<dbReference type="InterPro" id="IPR011430">
    <property type="entry name" value="UTP20_N"/>
</dbReference>
<dbReference type="Proteomes" id="UP001362899">
    <property type="component" value="Unassembled WGS sequence"/>
</dbReference>
<proteinExistence type="predicted"/>
<dbReference type="GO" id="GO:0032040">
    <property type="term" value="C:small-subunit processome"/>
    <property type="evidence" value="ECO:0007669"/>
    <property type="project" value="TreeGrafter"/>
</dbReference>
<evidence type="ECO:0000256" key="1">
    <source>
        <dbReference type="SAM" id="Coils"/>
    </source>
</evidence>
<accession>A0AAV5RG78</accession>
<dbReference type="InterPro" id="IPR011989">
    <property type="entry name" value="ARM-like"/>
</dbReference>
<dbReference type="Pfam" id="PF23099">
    <property type="entry name" value="UTP20_C"/>
    <property type="match status" value="1"/>
</dbReference>
<evidence type="ECO:0000259" key="5">
    <source>
        <dbReference type="Pfam" id="PF23099"/>
    </source>
</evidence>
<feature type="domain" description="U3 small nucleolar RNA-associated protein 20 C-terminal" evidence="5">
    <location>
        <begin position="2148"/>
        <end position="2316"/>
    </location>
</feature>
<dbReference type="PANTHER" id="PTHR17695">
    <property type="entry name" value="SMALL SUBUNIT PROCESSOME COMPONENT 20 HOMOLOG"/>
    <property type="match status" value="1"/>
</dbReference>
<feature type="domain" description="U3 small nucleolar RNA-associated protein 20" evidence="4">
    <location>
        <begin position="1463"/>
        <end position="1682"/>
    </location>
</feature>
<dbReference type="InterPro" id="IPR046523">
    <property type="entry name" value="UTP20_dom"/>
</dbReference>
<evidence type="ECO:0000256" key="2">
    <source>
        <dbReference type="SAM" id="MobiDB-lite"/>
    </source>
</evidence>
<name>A0AAV5RG78_STABA</name>
<feature type="domain" description="U3 small nucleolar RNA-associated protein 20 N-terminal" evidence="3">
    <location>
        <begin position="730"/>
        <end position="1289"/>
    </location>
</feature>
<comment type="caution">
    <text evidence="6">The sequence shown here is derived from an EMBL/GenBank/DDBJ whole genome shotgun (WGS) entry which is preliminary data.</text>
</comment>
<evidence type="ECO:0000259" key="4">
    <source>
        <dbReference type="Pfam" id="PF20416"/>
    </source>
</evidence>
<gene>
    <name evidence="6" type="ORF">DASB73_011390</name>
</gene>
<reference evidence="6 7" key="1">
    <citation type="journal article" date="2023" name="Elife">
        <title>Identification of key yeast species and microbe-microbe interactions impacting larval growth of Drosophila in the wild.</title>
        <authorList>
            <person name="Mure A."/>
            <person name="Sugiura Y."/>
            <person name="Maeda R."/>
            <person name="Honda K."/>
            <person name="Sakurai N."/>
            <person name="Takahashi Y."/>
            <person name="Watada M."/>
            <person name="Katoh T."/>
            <person name="Gotoh A."/>
            <person name="Gotoh Y."/>
            <person name="Taniguchi I."/>
            <person name="Nakamura K."/>
            <person name="Hayashi T."/>
            <person name="Katayama T."/>
            <person name="Uemura T."/>
            <person name="Hattori Y."/>
        </authorList>
    </citation>
    <scope>NUCLEOTIDE SEQUENCE [LARGE SCALE GENOMIC DNA]</scope>
    <source>
        <strain evidence="6 7">SB-73</strain>
    </source>
</reference>